<dbReference type="InterPro" id="IPR050131">
    <property type="entry name" value="Peptidase_S8_subtilisin-like"/>
</dbReference>
<evidence type="ECO:0000256" key="2">
    <source>
        <dbReference type="ARBA" id="ARBA00022670"/>
    </source>
</evidence>
<dbReference type="SUPFAM" id="SSF52743">
    <property type="entry name" value="Subtilisin-like"/>
    <property type="match status" value="1"/>
</dbReference>
<dbReference type="Pfam" id="PF00082">
    <property type="entry name" value="Peptidase_S8"/>
    <property type="match status" value="1"/>
</dbReference>
<comment type="caution">
    <text evidence="8">The sequence shown here is derived from an EMBL/GenBank/DDBJ whole genome shotgun (WGS) entry which is preliminary data.</text>
</comment>
<evidence type="ECO:0000256" key="3">
    <source>
        <dbReference type="ARBA" id="ARBA00022801"/>
    </source>
</evidence>
<protein>
    <submittedName>
        <fullName evidence="8">S8 family serine peptidase</fullName>
    </submittedName>
</protein>
<dbReference type="PANTHER" id="PTHR43806:SF11">
    <property type="entry name" value="CEREVISIN-RELATED"/>
    <property type="match status" value="1"/>
</dbReference>
<evidence type="ECO:0000256" key="6">
    <source>
        <dbReference type="SAM" id="MobiDB-lite"/>
    </source>
</evidence>
<dbReference type="InterPro" id="IPR015500">
    <property type="entry name" value="Peptidase_S8_subtilisin-rel"/>
</dbReference>
<organism evidence="8 9">
    <name type="scientific">Neoroseomonas marina</name>
    <dbReference type="NCBI Taxonomy" id="1232220"/>
    <lineage>
        <taxon>Bacteria</taxon>
        <taxon>Pseudomonadati</taxon>
        <taxon>Pseudomonadota</taxon>
        <taxon>Alphaproteobacteria</taxon>
        <taxon>Acetobacterales</taxon>
        <taxon>Acetobacteraceae</taxon>
        <taxon>Neoroseomonas</taxon>
    </lineage>
</organism>
<dbReference type="PROSITE" id="PS51892">
    <property type="entry name" value="SUBTILASE"/>
    <property type="match status" value="1"/>
</dbReference>
<keyword evidence="3 5" id="KW-0378">Hydrolase</keyword>
<accession>A0A848ECL3</accession>
<name>A0A848ECL3_9PROT</name>
<dbReference type="Proteomes" id="UP000548582">
    <property type="component" value="Unassembled WGS sequence"/>
</dbReference>
<dbReference type="InterPro" id="IPR023828">
    <property type="entry name" value="Peptidase_S8_Ser-AS"/>
</dbReference>
<dbReference type="GO" id="GO:0006508">
    <property type="term" value="P:proteolysis"/>
    <property type="evidence" value="ECO:0007669"/>
    <property type="project" value="UniProtKB-KW"/>
</dbReference>
<evidence type="ECO:0000313" key="8">
    <source>
        <dbReference type="EMBL" id="NMJ41200.1"/>
    </source>
</evidence>
<dbReference type="PRINTS" id="PR00723">
    <property type="entry name" value="SUBTILISIN"/>
</dbReference>
<dbReference type="GO" id="GO:0004252">
    <property type="term" value="F:serine-type endopeptidase activity"/>
    <property type="evidence" value="ECO:0007669"/>
    <property type="project" value="UniProtKB-UniRule"/>
</dbReference>
<evidence type="ECO:0000313" key="9">
    <source>
        <dbReference type="Proteomes" id="UP000548582"/>
    </source>
</evidence>
<evidence type="ECO:0000259" key="7">
    <source>
        <dbReference type="Pfam" id="PF00082"/>
    </source>
</evidence>
<proteinExistence type="inferred from homology"/>
<dbReference type="PROSITE" id="PS00138">
    <property type="entry name" value="SUBTILASE_SER"/>
    <property type="match status" value="1"/>
</dbReference>
<feature type="region of interest" description="Disordered" evidence="6">
    <location>
        <begin position="17"/>
        <end position="38"/>
    </location>
</feature>
<sequence>MSPALQRRIETFFGVRPARPASRDARPPSAGRAAAPVRRAPATRADLVALGVGPEELERLRAARFAVTGEYPGGLARLQGPPGLAEADALAQLKDIAPAAVADRNHRYRLATGEEQPGAGDGAAPEPACAPDAAPLIALVDTGVDLRHAAVAAAVEHRETLRGPGRTAARTEHGTAVAARLVAALPDARLAVLDVFHRDRRDEVTDAFDLAAALARAAEIGAAIANVSAVGPANAVVDRAGAEAAARGVLFVAAAGNDGPEAAPLYPAAYAWAVAVTAVDQAGEPWARAAAGPHIAFAAPGVQVPLPGGTGGQERLGSGTSFATPVVTAMLAAAGPARDHAAQVDRLARRARDSGEPGRDPVYGFGVVELDACVLRRQARPVALPVTPPRRDGPGRVALPRGGAATPN</sequence>
<evidence type="ECO:0000256" key="1">
    <source>
        <dbReference type="ARBA" id="ARBA00011073"/>
    </source>
</evidence>
<feature type="active site" description="Charge relay system" evidence="5">
    <location>
        <position position="321"/>
    </location>
</feature>
<dbReference type="RefSeq" id="WP_170053430.1">
    <property type="nucleotide sequence ID" value="NZ_JABBKX010000002.1"/>
</dbReference>
<feature type="active site" description="Charge relay system" evidence="5">
    <location>
        <position position="173"/>
    </location>
</feature>
<reference evidence="8 9" key="1">
    <citation type="submission" date="2020-03" db="EMBL/GenBank/DDBJ databases">
        <authorList>
            <person name="Sun Q."/>
        </authorList>
    </citation>
    <scope>NUCLEOTIDE SEQUENCE [LARGE SCALE GENOMIC DNA]</scope>
    <source>
        <strain evidence="8 9">JC162</strain>
    </source>
</reference>
<evidence type="ECO:0000256" key="4">
    <source>
        <dbReference type="ARBA" id="ARBA00022825"/>
    </source>
</evidence>
<gene>
    <name evidence="8" type="ORF">GWK16_08110</name>
</gene>
<feature type="active site" description="Charge relay system" evidence="5">
    <location>
        <position position="141"/>
    </location>
</feature>
<dbReference type="PANTHER" id="PTHR43806">
    <property type="entry name" value="PEPTIDASE S8"/>
    <property type="match status" value="1"/>
</dbReference>
<dbReference type="InterPro" id="IPR000209">
    <property type="entry name" value="Peptidase_S8/S53_dom"/>
</dbReference>
<feature type="region of interest" description="Disordered" evidence="6">
    <location>
        <begin position="384"/>
        <end position="408"/>
    </location>
</feature>
<comment type="similarity">
    <text evidence="1 5">Belongs to the peptidase S8 family.</text>
</comment>
<dbReference type="InterPro" id="IPR036852">
    <property type="entry name" value="Peptidase_S8/S53_dom_sf"/>
</dbReference>
<feature type="compositionally biased region" description="Low complexity" evidence="6">
    <location>
        <begin position="27"/>
        <end position="38"/>
    </location>
</feature>
<dbReference type="AlphaFoldDB" id="A0A848ECL3"/>
<dbReference type="EMBL" id="JABBKX010000002">
    <property type="protein sequence ID" value="NMJ41200.1"/>
    <property type="molecule type" value="Genomic_DNA"/>
</dbReference>
<dbReference type="Gene3D" id="3.40.50.200">
    <property type="entry name" value="Peptidase S8/S53 domain"/>
    <property type="match status" value="1"/>
</dbReference>
<feature type="domain" description="Peptidase S8/S53" evidence="7">
    <location>
        <begin position="135"/>
        <end position="366"/>
    </location>
</feature>
<keyword evidence="9" id="KW-1185">Reference proteome</keyword>
<evidence type="ECO:0000256" key="5">
    <source>
        <dbReference type="PROSITE-ProRule" id="PRU01240"/>
    </source>
</evidence>
<keyword evidence="4 5" id="KW-0720">Serine protease</keyword>
<keyword evidence="2 5" id="KW-0645">Protease</keyword>